<protein>
    <submittedName>
        <fullName evidence="2">Uncharacterized protein</fullName>
    </submittedName>
</protein>
<evidence type="ECO:0000313" key="3">
    <source>
        <dbReference type="Proteomes" id="UP001194746"/>
    </source>
</evidence>
<feature type="compositionally biased region" description="Basic and acidic residues" evidence="1">
    <location>
        <begin position="226"/>
        <end position="237"/>
    </location>
</feature>
<evidence type="ECO:0000313" key="2">
    <source>
        <dbReference type="EMBL" id="KAF9889115.1"/>
    </source>
</evidence>
<feature type="compositionally biased region" description="Pro residues" evidence="1">
    <location>
        <begin position="1"/>
        <end position="17"/>
    </location>
</feature>
<reference evidence="2" key="1">
    <citation type="journal article" date="2019" name="Beilstein J. Org. Chem.">
        <title>Nanangenines: drimane sesquiterpenoids as the dominant metabolite cohort of a novel Australian fungus, Aspergillus nanangensis.</title>
        <authorList>
            <person name="Lacey H.J."/>
            <person name="Gilchrist C.L.M."/>
            <person name="Crombie A."/>
            <person name="Kalaitzis J.A."/>
            <person name="Vuong D."/>
            <person name="Rutledge P.J."/>
            <person name="Turner P."/>
            <person name="Pitt J.I."/>
            <person name="Lacey E."/>
            <person name="Chooi Y.H."/>
            <person name="Piggott A.M."/>
        </authorList>
    </citation>
    <scope>NUCLEOTIDE SEQUENCE</scope>
    <source>
        <strain evidence="2">MST-FP2251</strain>
    </source>
</reference>
<dbReference type="Proteomes" id="UP001194746">
    <property type="component" value="Unassembled WGS sequence"/>
</dbReference>
<feature type="compositionally biased region" description="Basic and acidic residues" evidence="1">
    <location>
        <begin position="84"/>
        <end position="95"/>
    </location>
</feature>
<feature type="compositionally biased region" description="Acidic residues" evidence="1">
    <location>
        <begin position="315"/>
        <end position="324"/>
    </location>
</feature>
<keyword evidence="3" id="KW-1185">Reference proteome</keyword>
<feature type="region of interest" description="Disordered" evidence="1">
    <location>
        <begin position="1"/>
        <end position="173"/>
    </location>
</feature>
<feature type="region of interest" description="Disordered" evidence="1">
    <location>
        <begin position="258"/>
        <end position="442"/>
    </location>
</feature>
<organism evidence="2 3">
    <name type="scientific">Aspergillus nanangensis</name>
    <dbReference type="NCBI Taxonomy" id="2582783"/>
    <lineage>
        <taxon>Eukaryota</taxon>
        <taxon>Fungi</taxon>
        <taxon>Dikarya</taxon>
        <taxon>Ascomycota</taxon>
        <taxon>Pezizomycotina</taxon>
        <taxon>Eurotiomycetes</taxon>
        <taxon>Eurotiomycetidae</taxon>
        <taxon>Eurotiales</taxon>
        <taxon>Aspergillaceae</taxon>
        <taxon>Aspergillus</taxon>
        <taxon>Aspergillus subgen. Circumdati</taxon>
    </lineage>
</organism>
<feature type="compositionally biased region" description="Basic residues" evidence="1">
    <location>
        <begin position="57"/>
        <end position="66"/>
    </location>
</feature>
<dbReference type="AlphaFoldDB" id="A0AAD4CM82"/>
<feature type="region of interest" description="Disordered" evidence="1">
    <location>
        <begin position="196"/>
        <end position="237"/>
    </location>
</feature>
<gene>
    <name evidence="2" type="ORF">FE257_007604</name>
</gene>
<name>A0AAD4CM82_ASPNN</name>
<feature type="compositionally biased region" description="Polar residues" evidence="1">
    <location>
        <begin position="285"/>
        <end position="297"/>
    </location>
</feature>
<accession>A0AAD4CM82</accession>
<dbReference type="EMBL" id="VCAU01000039">
    <property type="protein sequence ID" value="KAF9889115.1"/>
    <property type="molecule type" value="Genomic_DNA"/>
</dbReference>
<evidence type="ECO:0000256" key="1">
    <source>
        <dbReference type="SAM" id="MobiDB-lite"/>
    </source>
</evidence>
<feature type="compositionally biased region" description="Basic and acidic residues" evidence="1">
    <location>
        <begin position="199"/>
        <end position="215"/>
    </location>
</feature>
<reference evidence="2" key="2">
    <citation type="submission" date="2020-02" db="EMBL/GenBank/DDBJ databases">
        <authorList>
            <person name="Gilchrist C.L.M."/>
            <person name="Chooi Y.-H."/>
        </authorList>
    </citation>
    <scope>NUCLEOTIDE SEQUENCE</scope>
    <source>
        <strain evidence="2">MST-FP2251</strain>
    </source>
</reference>
<proteinExistence type="predicted"/>
<comment type="caution">
    <text evidence="2">The sequence shown here is derived from an EMBL/GenBank/DDBJ whole genome shotgun (WGS) entry which is preliminary data.</text>
</comment>
<sequence length="442" mass="48079">MATTPPPPSTLRVPPTPRHGAGYDQYEPYTTRHSSRLAGQRASRESNTTPPPSFPRSHTRTSPRKARSQDSDREALSPPGSGHDSPRKKMSDRGRGLFAAHSFDGPAGQDDPFVSAESSGLHRHLQTMRPTMTEGMLPTPAKTPRKKAVGDVGAAARTLFPPAPSSGRTKKTKKYTGFSLDSFNEDQVQGGSAIQIYTDSRDRIPEVDQSKENPFYKKPATRASKHREGQRDQEVNEAIKREDGMFYVFRGKKMFRKFTSSGESDGEDDDDLGLLAARPDLMDSSVATASRPLTRSSIKPRVLFPINDPTTDTLGDVDEEAATDIEDHDHSSPAEAEEIDPVLDIEKPQRPVTPPHNTAVETPESPRSLRPRTKRDGESSLTPTVSTKKKRISPFAGWLRKKTPAATAAAAAAVTGSKRDAEGSPGGPATKRTRGSRAPVSQ</sequence>